<evidence type="ECO:0000256" key="2">
    <source>
        <dbReference type="ARBA" id="ARBA00022692"/>
    </source>
</evidence>
<evidence type="ECO:0000313" key="7">
    <source>
        <dbReference type="Proteomes" id="UP000069654"/>
    </source>
</evidence>
<dbReference type="PANTHER" id="PTHR43847">
    <property type="entry name" value="BLL3993 PROTEIN"/>
    <property type="match status" value="1"/>
</dbReference>
<dbReference type="GO" id="GO:0012505">
    <property type="term" value="C:endomembrane system"/>
    <property type="evidence" value="ECO:0007669"/>
    <property type="project" value="UniProtKB-SubCell"/>
</dbReference>
<evidence type="ECO:0000256" key="4">
    <source>
        <dbReference type="ARBA" id="ARBA00023136"/>
    </source>
</evidence>
<feature type="transmembrane region" description="Helical" evidence="5">
    <location>
        <begin position="103"/>
        <end position="127"/>
    </location>
</feature>
<dbReference type="PANTHER" id="PTHR43847:SF1">
    <property type="entry name" value="BLL3993 PROTEIN"/>
    <property type="match status" value="1"/>
</dbReference>
<protein>
    <submittedName>
        <fullName evidence="6">Conserved integral membrane protein</fullName>
    </submittedName>
</protein>
<dbReference type="Pfam" id="PF04191">
    <property type="entry name" value="PEMT"/>
    <property type="match status" value="1"/>
</dbReference>
<keyword evidence="3 5" id="KW-1133">Transmembrane helix</keyword>
<dbReference type="Gene3D" id="1.20.120.1630">
    <property type="match status" value="1"/>
</dbReference>
<accession>A0A100XG38</accession>
<reference evidence="7" key="2">
    <citation type="submission" date="2016-02" db="EMBL/GenBank/DDBJ databases">
        <title>Draft genome sequence of five rapidly growing Mycobacterium species.</title>
        <authorList>
            <person name="Katahira K."/>
            <person name="Gotou Y."/>
            <person name="Iida K."/>
            <person name="Ogura Y."/>
            <person name="Hayashi T."/>
        </authorList>
    </citation>
    <scope>NUCLEOTIDE SEQUENCE [LARGE SCALE GENOMIC DNA]</scope>
    <source>
        <strain evidence="7">JCM6362</strain>
    </source>
</reference>
<comment type="caution">
    <text evidence="6">The sequence shown here is derived from an EMBL/GenBank/DDBJ whole genome shotgun (WGS) entry which is preliminary data.</text>
</comment>
<dbReference type="OMA" id="FWPAGTF"/>
<sequence>MYLRTTIYSVFGMVLFGALMFGPAGTLGYWQGWALLAVLVAFTVPYTVYLAVKMPDTLRRRLRSGPTAESRPAQRAAILVVQLAALGMLVLGGLDHRLGWSRAPVWVCVVGLVLTAAGLAITMGSVLQNAWAAATVTTESDQQVVSTGLYGVVRHPLYAGSVVLFLGMPLALGSYWALALVVVAVAGLVVRILDEEALLRTELAGYPDYTRAVPYRLVPYVW</sequence>
<feature type="transmembrane region" description="Helical" evidence="5">
    <location>
        <begin position="7"/>
        <end position="27"/>
    </location>
</feature>
<keyword evidence="2 5" id="KW-0812">Transmembrane</keyword>
<evidence type="ECO:0000256" key="3">
    <source>
        <dbReference type="ARBA" id="ARBA00022989"/>
    </source>
</evidence>
<feature type="transmembrane region" description="Helical" evidence="5">
    <location>
        <begin position="33"/>
        <end position="52"/>
    </location>
</feature>
<name>A0A100XG38_MYCTH</name>
<dbReference type="Proteomes" id="UP000069654">
    <property type="component" value="Unassembled WGS sequence"/>
</dbReference>
<evidence type="ECO:0000256" key="1">
    <source>
        <dbReference type="ARBA" id="ARBA00004127"/>
    </source>
</evidence>
<dbReference type="InterPro" id="IPR052527">
    <property type="entry name" value="Metal_cation-efflux_comp"/>
</dbReference>
<proteinExistence type="predicted"/>
<comment type="subcellular location">
    <subcellularLocation>
        <location evidence="1">Endomembrane system</location>
        <topology evidence="1">Multi-pass membrane protein</topology>
    </subcellularLocation>
</comment>
<reference evidence="6 7" key="1">
    <citation type="journal article" date="2016" name="Genome Announc.">
        <title>Draft Genome Sequences of Five Rapidly Growing Mycobacterium Species, M. thermoresistibile, M. fortuitum subsp. acetamidolyticum, M. canariasense, M. brisbanense, and M. novocastrense.</title>
        <authorList>
            <person name="Katahira K."/>
            <person name="Ogura Y."/>
            <person name="Gotoh Y."/>
            <person name="Hayashi T."/>
        </authorList>
    </citation>
    <scope>NUCLEOTIDE SEQUENCE [LARGE SCALE GENOMIC DNA]</scope>
    <source>
        <strain evidence="6 7">JCM6362</strain>
    </source>
</reference>
<gene>
    <name evidence="6" type="ORF">RMCT_2843</name>
</gene>
<feature type="transmembrane region" description="Helical" evidence="5">
    <location>
        <begin position="174"/>
        <end position="193"/>
    </location>
</feature>
<dbReference type="AlphaFoldDB" id="A0A100XG38"/>
<evidence type="ECO:0000313" key="6">
    <source>
        <dbReference type="EMBL" id="GAT15873.1"/>
    </source>
</evidence>
<keyword evidence="4 5" id="KW-0472">Membrane</keyword>
<dbReference type="STRING" id="1797.RMCT_2843"/>
<dbReference type="InterPro" id="IPR007318">
    <property type="entry name" value="Phopholipid_MeTrfase"/>
</dbReference>
<organism evidence="6 7">
    <name type="scientific">Mycolicibacterium thermoresistibile</name>
    <name type="common">Mycobacterium thermoresistibile</name>
    <dbReference type="NCBI Taxonomy" id="1797"/>
    <lineage>
        <taxon>Bacteria</taxon>
        <taxon>Bacillati</taxon>
        <taxon>Actinomycetota</taxon>
        <taxon>Actinomycetes</taxon>
        <taxon>Mycobacteriales</taxon>
        <taxon>Mycobacteriaceae</taxon>
        <taxon>Mycolicibacterium</taxon>
    </lineage>
</organism>
<evidence type="ECO:0000256" key="5">
    <source>
        <dbReference type="SAM" id="Phobius"/>
    </source>
</evidence>
<dbReference type="EMBL" id="BCTB01000020">
    <property type="protein sequence ID" value="GAT15873.1"/>
    <property type="molecule type" value="Genomic_DNA"/>
</dbReference>